<proteinExistence type="predicted"/>
<keyword evidence="1" id="KW-1185">Reference proteome</keyword>
<dbReference type="WBParaSite" id="scaffold50754_cov305.g25141">
    <property type="protein sequence ID" value="scaffold50754_cov305.g25141"/>
    <property type="gene ID" value="scaffold50754_cov305.g25141"/>
</dbReference>
<dbReference type="AlphaFoldDB" id="A0A915MVZ4"/>
<dbReference type="Proteomes" id="UP000887561">
    <property type="component" value="Unplaced"/>
</dbReference>
<organism evidence="1 2">
    <name type="scientific">Meloidogyne javanica</name>
    <name type="common">Root-knot nematode worm</name>
    <dbReference type="NCBI Taxonomy" id="6303"/>
    <lineage>
        <taxon>Eukaryota</taxon>
        <taxon>Metazoa</taxon>
        <taxon>Ecdysozoa</taxon>
        <taxon>Nematoda</taxon>
        <taxon>Chromadorea</taxon>
        <taxon>Rhabditida</taxon>
        <taxon>Tylenchina</taxon>
        <taxon>Tylenchomorpha</taxon>
        <taxon>Tylenchoidea</taxon>
        <taxon>Meloidogynidae</taxon>
        <taxon>Meloidogyninae</taxon>
        <taxon>Meloidogyne</taxon>
        <taxon>Meloidogyne incognita group</taxon>
    </lineage>
</organism>
<accession>A0A915MVZ4</accession>
<dbReference type="InterPro" id="IPR008081">
    <property type="entry name" value="Cytoplasmic_FMR1-int"/>
</dbReference>
<name>A0A915MVZ4_MELJA</name>
<dbReference type="GO" id="GO:0030833">
    <property type="term" value="P:regulation of actin filament polymerization"/>
    <property type="evidence" value="ECO:0007669"/>
    <property type="project" value="InterPro"/>
</dbReference>
<sequence length="53" mass="6200">SLSIDRFIEEFQSISHPEKRKDFVSESLLLMIGKLLNMFVVLDALKDMKKFLV</sequence>
<evidence type="ECO:0000313" key="2">
    <source>
        <dbReference type="WBParaSite" id="scaffold50754_cov305.g25141"/>
    </source>
</evidence>
<protein>
    <submittedName>
        <fullName evidence="2">Uncharacterized protein</fullName>
    </submittedName>
</protein>
<reference evidence="2" key="1">
    <citation type="submission" date="2022-11" db="UniProtKB">
        <authorList>
            <consortium name="WormBaseParasite"/>
        </authorList>
    </citation>
    <scope>IDENTIFICATION</scope>
</reference>
<dbReference type="PANTHER" id="PTHR12195">
    <property type="entry name" value="CYTOPLASMIC FMR1-INTERACTING PROTEIN-RELATED"/>
    <property type="match status" value="1"/>
</dbReference>
<dbReference type="GO" id="GO:0031267">
    <property type="term" value="F:small GTPase binding"/>
    <property type="evidence" value="ECO:0007669"/>
    <property type="project" value="InterPro"/>
</dbReference>
<evidence type="ECO:0000313" key="1">
    <source>
        <dbReference type="Proteomes" id="UP000887561"/>
    </source>
</evidence>